<sequence length="137" mass="15533">MLHYKHWKGDLEVTVLFDVHPLKPSPKKPMKLMWVKPPRGILKLNIDGAFNDAWGGGALGVFFVMLRGVLLWSWASVCLLPPLWMMSFSLLIIFCSGVTPEISRISGRKLILYFFTAWCKAKNVGNLERRGVPYVNG</sequence>
<dbReference type="AlphaFoldDB" id="A0AAV3RFW2"/>
<name>A0AAV3RFW2_LITER</name>
<keyword evidence="1" id="KW-1133">Transmembrane helix</keyword>
<dbReference type="EMBL" id="BAABME010008512">
    <property type="protein sequence ID" value="GAA0173247.1"/>
    <property type="molecule type" value="Genomic_DNA"/>
</dbReference>
<feature type="transmembrane region" description="Helical" evidence="1">
    <location>
        <begin position="53"/>
        <end position="75"/>
    </location>
</feature>
<comment type="caution">
    <text evidence="2">The sequence shown here is derived from an EMBL/GenBank/DDBJ whole genome shotgun (WGS) entry which is preliminary data.</text>
</comment>
<keyword evidence="1" id="KW-0472">Membrane</keyword>
<feature type="transmembrane region" description="Helical" evidence="1">
    <location>
        <begin position="81"/>
        <end position="99"/>
    </location>
</feature>
<reference evidence="2 3" key="1">
    <citation type="submission" date="2024-01" db="EMBL/GenBank/DDBJ databases">
        <title>The complete chloroplast genome sequence of Lithospermum erythrorhizon: insights into the phylogenetic relationship among Boraginaceae species and the maternal lineages of purple gromwells.</title>
        <authorList>
            <person name="Okada T."/>
            <person name="Watanabe K."/>
        </authorList>
    </citation>
    <scope>NUCLEOTIDE SEQUENCE [LARGE SCALE GENOMIC DNA]</scope>
</reference>
<proteinExistence type="predicted"/>
<keyword evidence="3" id="KW-1185">Reference proteome</keyword>
<protein>
    <submittedName>
        <fullName evidence="2">Uncharacterized protein</fullName>
    </submittedName>
</protein>
<evidence type="ECO:0000256" key="1">
    <source>
        <dbReference type="SAM" id="Phobius"/>
    </source>
</evidence>
<keyword evidence="1" id="KW-0812">Transmembrane</keyword>
<gene>
    <name evidence="2" type="ORF">LIER_26903</name>
</gene>
<dbReference type="Proteomes" id="UP001454036">
    <property type="component" value="Unassembled WGS sequence"/>
</dbReference>
<accession>A0AAV3RFW2</accession>
<evidence type="ECO:0000313" key="2">
    <source>
        <dbReference type="EMBL" id="GAA0173247.1"/>
    </source>
</evidence>
<evidence type="ECO:0000313" key="3">
    <source>
        <dbReference type="Proteomes" id="UP001454036"/>
    </source>
</evidence>
<organism evidence="2 3">
    <name type="scientific">Lithospermum erythrorhizon</name>
    <name type="common">Purple gromwell</name>
    <name type="synonym">Lithospermum officinale var. erythrorhizon</name>
    <dbReference type="NCBI Taxonomy" id="34254"/>
    <lineage>
        <taxon>Eukaryota</taxon>
        <taxon>Viridiplantae</taxon>
        <taxon>Streptophyta</taxon>
        <taxon>Embryophyta</taxon>
        <taxon>Tracheophyta</taxon>
        <taxon>Spermatophyta</taxon>
        <taxon>Magnoliopsida</taxon>
        <taxon>eudicotyledons</taxon>
        <taxon>Gunneridae</taxon>
        <taxon>Pentapetalae</taxon>
        <taxon>asterids</taxon>
        <taxon>lamiids</taxon>
        <taxon>Boraginales</taxon>
        <taxon>Boraginaceae</taxon>
        <taxon>Boraginoideae</taxon>
        <taxon>Lithospermeae</taxon>
        <taxon>Lithospermum</taxon>
    </lineage>
</organism>